<evidence type="ECO:0000313" key="2">
    <source>
        <dbReference type="EnsemblPlants" id="Ma05_p24710.1"/>
    </source>
</evidence>
<dbReference type="EnsemblPlants" id="Ma05_t24710.1">
    <property type="protein sequence ID" value="Ma05_p24710.1"/>
    <property type="gene ID" value="Ma05_g24710"/>
</dbReference>
<keyword evidence="3" id="KW-1185">Reference proteome</keyword>
<reference evidence="2" key="2">
    <citation type="submission" date="2021-05" db="UniProtKB">
        <authorList>
            <consortium name="EnsemblPlants"/>
        </authorList>
    </citation>
    <scope>IDENTIFICATION</scope>
    <source>
        <strain evidence="2">subsp. malaccensis</strain>
    </source>
</reference>
<accession>A0A804J865</accession>
<reference evidence="1" key="1">
    <citation type="submission" date="2021-03" db="EMBL/GenBank/DDBJ databases">
        <authorList>
            <consortium name="Genoscope - CEA"/>
            <person name="William W."/>
        </authorList>
    </citation>
    <scope>NUCLEOTIDE SEQUENCE</scope>
    <source>
        <strain evidence="1">Doubled-haploid Pahang</strain>
    </source>
</reference>
<sequence>MKASIKLREDRPPLVRAKVPVGVLGLPFISGVTAAARELRLDLATGFRAGPSLRLSYRPNDALNPFSLVIKTGVGDLGSPSSGSPLSMAVELGLLGGSCPTFSLLLKPRLGDFSFRKSVSAVVSGTPHAVAVKVAQVSDGHGIGPPIVEFRPDNAIHLGRRFGNFPVDVSAFTAGSGGGIDGLLSGFEVSARSVLPLRNRTAVEFKWGLRVPPELRTAFDDPAAGICLTELPCLVMSKISIERLPYDRKAKEKRPAGSADATDSCASVRREVEALQAQSALLSSSVEGLRADIGGWKLAPVFSPVAWKREQRSNGKLFEGRTE</sequence>
<dbReference type="OrthoDB" id="1926966at2759"/>
<dbReference type="AlphaFoldDB" id="A0A804J865"/>
<organism evidence="2 3">
    <name type="scientific">Musa acuminata subsp. malaccensis</name>
    <name type="common">Wild banana</name>
    <name type="synonym">Musa malaccensis</name>
    <dbReference type="NCBI Taxonomy" id="214687"/>
    <lineage>
        <taxon>Eukaryota</taxon>
        <taxon>Viridiplantae</taxon>
        <taxon>Streptophyta</taxon>
        <taxon>Embryophyta</taxon>
        <taxon>Tracheophyta</taxon>
        <taxon>Spermatophyta</taxon>
        <taxon>Magnoliopsida</taxon>
        <taxon>Liliopsida</taxon>
        <taxon>Zingiberales</taxon>
        <taxon>Musaceae</taxon>
        <taxon>Musa</taxon>
    </lineage>
</organism>
<evidence type="ECO:0000313" key="1">
    <source>
        <dbReference type="EMBL" id="CAG1839490.1"/>
    </source>
</evidence>
<evidence type="ECO:0000313" key="3">
    <source>
        <dbReference type="Proteomes" id="UP000012960"/>
    </source>
</evidence>
<dbReference type="PANTHER" id="PTHR34285:SF3">
    <property type="entry name" value="OS08G0510800 PROTEIN"/>
    <property type="match status" value="1"/>
</dbReference>
<dbReference type="OMA" id="AERSNHN"/>
<name>A0A804J865_MUSAM</name>
<dbReference type="EMBL" id="HG996470">
    <property type="protein sequence ID" value="CAG1839490.1"/>
    <property type="molecule type" value="Genomic_DNA"/>
</dbReference>
<protein>
    <submittedName>
        <fullName evidence="1">(wild Malaysian banana) hypothetical protein</fullName>
    </submittedName>
</protein>
<dbReference type="PANTHER" id="PTHR34285">
    <property type="entry name" value="OS08G0510800 PROTEIN"/>
    <property type="match status" value="1"/>
</dbReference>
<dbReference type="Gramene" id="Ma05_t24710.1">
    <property type="protein sequence ID" value="Ma05_p24710.1"/>
    <property type="gene ID" value="Ma05_g24710"/>
</dbReference>
<gene>
    <name evidence="1" type="ORF">GSMUA_276670.1</name>
</gene>
<dbReference type="InParanoid" id="A0A804J865"/>
<dbReference type="Proteomes" id="UP000012960">
    <property type="component" value="Unplaced"/>
</dbReference>
<dbReference type="FunCoup" id="A0A804J865">
    <property type="interactions" value="4263"/>
</dbReference>
<proteinExistence type="predicted"/>